<proteinExistence type="predicted"/>
<keyword evidence="2" id="KW-1185">Reference proteome</keyword>
<accession>A0ABN6WYP8</accession>
<name>A0ABN6WYP8_9BACT</name>
<sequence length="78" mass="8950">MGISDLAKESKKVQQKKLSASVSITAFEMFEEMCNGFKKHSRGEVLEAAIEYAYKIYKRISRVGEGQRRHSRRLGQRA</sequence>
<dbReference type="EMBL" id="AP027371">
    <property type="protein sequence ID" value="BDY13981.1"/>
    <property type="molecule type" value="Genomic_DNA"/>
</dbReference>
<dbReference type="RefSeq" id="WP_286338099.1">
    <property type="nucleotide sequence ID" value="NZ_AP027371.1"/>
</dbReference>
<gene>
    <name evidence="1" type="ORF">HCR_22940</name>
</gene>
<protein>
    <submittedName>
        <fullName evidence="1">Uncharacterized protein</fullName>
    </submittedName>
</protein>
<keyword evidence="1" id="KW-0614">Plasmid</keyword>
<evidence type="ECO:0000313" key="2">
    <source>
        <dbReference type="Proteomes" id="UP001321445"/>
    </source>
</evidence>
<dbReference type="Proteomes" id="UP001321445">
    <property type="component" value="Plasmid pISO32_1"/>
</dbReference>
<geneLocation type="plasmid" evidence="1 2">
    <name>pISO32_1</name>
</geneLocation>
<reference evidence="1 2" key="1">
    <citation type="submission" date="2023-03" db="EMBL/GenBank/DDBJ databases">
        <title>Description of Hydrogenimonas sp. ISO32.</title>
        <authorList>
            <person name="Mino S."/>
            <person name="Fukazawa S."/>
            <person name="Sawabe T."/>
        </authorList>
    </citation>
    <scope>NUCLEOTIDE SEQUENCE [LARGE SCALE GENOMIC DNA]</scope>
    <source>
        <strain evidence="1 2">ISO32</strain>
        <plasmid evidence="1 2">pISO32_1</plasmid>
    </source>
</reference>
<organism evidence="1 2">
    <name type="scientific">Hydrogenimonas cancrithermarum</name>
    <dbReference type="NCBI Taxonomy" id="2993563"/>
    <lineage>
        <taxon>Bacteria</taxon>
        <taxon>Pseudomonadati</taxon>
        <taxon>Campylobacterota</taxon>
        <taxon>Epsilonproteobacteria</taxon>
        <taxon>Campylobacterales</taxon>
        <taxon>Hydrogenimonadaceae</taxon>
        <taxon>Hydrogenimonas</taxon>
    </lineage>
</organism>
<evidence type="ECO:0000313" key="1">
    <source>
        <dbReference type="EMBL" id="BDY13981.1"/>
    </source>
</evidence>